<dbReference type="InterPro" id="IPR013320">
    <property type="entry name" value="ConA-like_dom_sf"/>
</dbReference>
<proteinExistence type="predicted"/>
<keyword evidence="2" id="KW-0326">Glycosidase</keyword>
<dbReference type="SUPFAM" id="SSF49899">
    <property type="entry name" value="Concanavalin A-like lectins/glucanases"/>
    <property type="match status" value="1"/>
</dbReference>
<feature type="domain" description="GH16" evidence="4">
    <location>
        <begin position="45"/>
        <end position="90"/>
    </location>
</feature>
<reference evidence="5" key="2">
    <citation type="submission" date="2023-04" db="EMBL/GenBank/DDBJ databases">
        <authorList>
            <person name="Bruccoleri R.E."/>
            <person name="Oakeley E.J."/>
            <person name="Faust A.-M."/>
            <person name="Dessus-Babus S."/>
            <person name="Altorfer M."/>
            <person name="Burckhardt D."/>
            <person name="Oertli M."/>
            <person name="Naumann U."/>
            <person name="Petersen F."/>
            <person name="Wong J."/>
        </authorList>
    </citation>
    <scope>NUCLEOTIDE SEQUENCE</scope>
    <source>
        <strain evidence="5">GSM-AAB239-AS_SAM_17_03QT</strain>
        <tissue evidence="5">Leaf</tissue>
    </source>
</reference>
<dbReference type="InterPro" id="IPR008263">
    <property type="entry name" value="GH16_AS"/>
</dbReference>
<accession>A0AAX6F0Z7</accession>
<dbReference type="GO" id="GO:0005975">
    <property type="term" value="P:carbohydrate metabolic process"/>
    <property type="evidence" value="ECO:0007669"/>
    <property type="project" value="InterPro"/>
</dbReference>
<feature type="region of interest" description="Disordered" evidence="3">
    <location>
        <begin position="1"/>
        <end position="27"/>
    </location>
</feature>
<organism evidence="5 6">
    <name type="scientific">Iris pallida</name>
    <name type="common">Sweet iris</name>
    <dbReference type="NCBI Taxonomy" id="29817"/>
    <lineage>
        <taxon>Eukaryota</taxon>
        <taxon>Viridiplantae</taxon>
        <taxon>Streptophyta</taxon>
        <taxon>Embryophyta</taxon>
        <taxon>Tracheophyta</taxon>
        <taxon>Spermatophyta</taxon>
        <taxon>Magnoliopsida</taxon>
        <taxon>Liliopsida</taxon>
        <taxon>Asparagales</taxon>
        <taxon>Iridaceae</taxon>
        <taxon>Iridoideae</taxon>
        <taxon>Irideae</taxon>
        <taxon>Iris</taxon>
    </lineage>
</organism>
<evidence type="ECO:0000256" key="1">
    <source>
        <dbReference type="ARBA" id="ARBA00022801"/>
    </source>
</evidence>
<dbReference type="PROSITE" id="PS01034">
    <property type="entry name" value="GH16_1"/>
    <property type="match status" value="1"/>
</dbReference>
<sequence>MVISCSSLSIGSPAPDSSPSKSTFWKNRHEDQAGTRKLCWYRHRIYLSSQGTTHDEIDFEFLGNVSGEPYILHTNVFTQGKGNREQQFTYGSIPVSISTPTRPLESPADTVLRGRDAHPSFQECAGRGSAVPGQPADAPLLEPLERRRLGHEGRAGEDRLEPGPFLCIISEFLFRCVRLVGR</sequence>
<evidence type="ECO:0000313" key="6">
    <source>
        <dbReference type="Proteomes" id="UP001140949"/>
    </source>
</evidence>
<keyword evidence="6" id="KW-1185">Reference proteome</keyword>
<evidence type="ECO:0000313" key="5">
    <source>
        <dbReference type="EMBL" id="KAJ6809828.1"/>
    </source>
</evidence>
<evidence type="ECO:0000259" key="4">
    <source>
        <dbReference type="Pfam" id="PF00722"/>
    </source>
</evidence>
<dbReference type="Pfam" id="PF00722">
    <property type="entry name" value="Glyco_hydro_16"/>
    <property type="match status" value="1"/>
</dbReference>
<dbReference type="InterPro" id="IPR000757">
    <property type="entry name" value="Beta-glucanase-like"/>
</dbReference>
<evidence type="ECO:0000256" key="2">
    <source>
        <dbReference type="ARBA" id="ARBA00023295"/>
    </source>
</evidence>
<feature type="compositionally biased region" description="Polar residues" evidence="3">
    <location>
        <begin position="1"/>
        <end position="25"/>
    </location>
</feature>
<protein>
    <submittedName>
        <fullName evidence="5">Xyloglucan endotransglucosylase/hydrolase protein 23</fullName>
    </submittedName>
</protein>
<keyword evidence="1" id="KW-0378">Hydrolase</keyword>
<dbReference type="GO" id="GO:0004553">
    <property type="term" value="F:hydrolase activity, hydrolyzing O-glycosyl compounds"/>
    <property type="evidence" value="ECO:0007669"/>
    <property type="project" value="InterPro"/>
</dbReference>
<dbReference type="InterPro" id="IPR044791">
    <property type="entry name" value="Beta-glucanase/XTH"/>
</dbReference>
<dbReference type="PANTHER" id="PTHR31062">
    <property type="entry name" value="XYLOGLUCAN ENDOTRANSGLUCOSYLASE/HYDROLASE PROTEIN 8-RELATED"/>
    <property type="match status" value="1"/>
</dbReference>
<comment type="caution">
    <text evidence="5">The sequence shown here is derived from an EMBL/GenBank/DDBJ whole genome shotgun (WGS) entry which is preliminary data.</text>
</comment>
<evidence type="ECO:0000256" key="3">
    <source>
        <dbReference type="SAM" id="MobiDB-lite"/>
    </source>
</evidence>
<dbReference type="EMBL" id="JANAVB010032906">
    <property type="protein sequence ID" value="KAJ6809828.1"/>
    <property type="molecule type" value="Genomic_DNA"/>
</dbReference>
<name>A0AAX6F0Z7_IRIPA</name>
<dbReference type="Proteomes" id="UP001140949">
    <property type="component" value="Unassembled WGS sequence"/>
</dbReference>
<gene>
    <name evidence="5" type="ORF">M6B38_162675</name>
</gene>
<reference evidence="5" key="1">
    <citation type="journal article" date="2023" name="GigaByte">
        <title>Genome assembly of the bearded iris, Iris pallida Lam.</title>
        <authorList>
            <person name="Bruccoleri R.E."/>
            <person name="Oakeley E.J."/>
            <person name="Faust A.M.E."/>
            <person name="Altorfer M."/>
            <person name="Dessus-Babus S."/>
            <person name="Burckhardt D."/>
            <person name="Oertli M."/>
            <person name="Naumann U."/>
            <person name="Petersen F."/>
            <person name="Wong J."/>
        </authorList>
    </citation>
    <scope>NUCLEOTIDE SEQUENCE</scope>
    <source>
        <strain evidence="5">GSM-AAB239-AS_SAM_17_03QT</strain>
    </source>
</reference>
<dbReference type="AlphaFoldDB" id="A0AAX6F0Z7"/>
<dbReference type="Gene3D" id="2.60.120.200">
    <property type="match status" value="1"/>
</dbReference>